<dbReference type="EMBL" id="ML213676">
    <property type="protein sequence ID" value="TFK32405.1"/>
    <property type="molecule type" value="Genomic_DNA"/>
</dbReference>
<feature type="domain" description="BZIP" evidence="3">
    <location>
        <begin position="15"/>
        <end position="28"/>
    </location>
</feature>
<feature type="coiled-coil region" evidence="1">
    <location>
        <begin position="64"/>
        <end position="91"/>
    </location>
</feature>
<dbReference type="Proteomes" id="UP000308652">
    <property type="component" value="Unassembled WGS sequence"/>
</dbReference>
<keyword evidence="1" id="KW-0175">Coiled coil</keyword>
<dbReference type="AlphaFoldDB" id="A0A5C3LIG1"/>
<proteinExistence type="predicted"/>
<evidence type="ECO:0000313" key="5">
    <source>
        <dbReference type="Proteomes" id="UP000308652"/>
    </source>
</evidence>
<dbReference type="InterPro" id="IPR004827">
    <property type="entry name" value="bZIP"/>
</dbReference>
<evidence type="ECO:0000313" key="4">
    <source>
        <dbReference type="EMBL" id="TFK32405.1"/>
    </source>
</evidence>
<dbReference type="OrthoDB" id="3257643at2759"/>
<gene>
    <name evidence="4" type="ORF">BDQ12DRAFT_617124</name>
</gene>
<dbReference type="Gene3D" id="1.20.5.170">
    <property type="match status" value="1"/>
</dbReference>
<evidence type="ECO:0000256" key="2">
    <source>
        <dbReference type="SAM" id="MobiDB-lite"/>
    </source>
</evidence>
<feature type="region of interest" description="Disordered" evidence="2">
    <location>
        <begin position="199"/>
        <end position="231"/>
    </location>
</feature>
<organism evidence="4 5">
    <name type="scientific">Crucibulum laeve</name>
    <dbReference type="NCBI Taxonomy" id="68775"/>
    <lineage>
        <taxon>Eukaryota</taxon>
        <taxon>Fungi</taxon>
        <taxon>Dikarya</taxon>
        <taxon>Basidiomycota</taxon>
        <taxon>Agaricomycotina</taxon>
        <taxon>Agaricomycetes</taxon>
        <taxon>Agaricomycetidae</taxon>
        <taxon>Agaricales</taxon>
        <taxon>Agaricineae</taxon>
        <taxon>Nidulariaceae</taxon>
        <taxon>Crucibulum</taxon>
    </lineage>
</organism>
<keyword evidence="5" id="KW-1185">Reference proteome</keyword>
<dbReference type="STRING" id="68775.A0A5C3LIG1"/>
<dbReference type="CDD" id="cd14686">
    <property type="entry name" value="bZIP"/>
    <property type="match status" value="1"/>
</dbReference>
<sequence>MSVTGHTAHSERPERSRNAKAQARHRAKRKAYIEQLETTVTKLQTALGFSPEQVAALPPPLIKIRELEQENTRLQKENEELRRMLNDSGTRNIPVDIARRNSFGYTDNIRPCDRDYKRRKMSGHVDGPLQRPPPLSIPQPMSHHYGNIASNGHSNSSAMFSLHAATTFQMPNTPSGSSATSSPPFSAMTLCVLFPPLQPAQMQAPSHPPPQIHQRNSGMSNHHNLSGYSQHSNHYEPVKVEEDGYGVCGSLPPHQNHAQTSHYPMQSYANTSPQNGMENWHAYSSERAHIHR</sequence>
<evidence type="ECO:0000259" key="3">
    <source>
        <dbReference type="PROSITE" id="PS00036"/>
    </source>
</evidence>
<feature type="compositionally biased region" description="Polar residues" evidence="2">
    <location>
        <begin position="213"/>
        <end position="231"/>
    </location>
</feature>
<evidence type="ECO:0000256" key="1">
    <source>
        <dbReference type="SAM" id="Coils"/>
    </source>
</evidence>
<feature type="compositionally biased region" description="Basic and acidic residues" evidence="2">
    <location>
        <begin position="8"/>
        <end position="17"/>
    </location>
</feature>
<accession>A0A5C3LIG1</accession>
<protein>
    <recommendedName>
        <fullName evidence="3">BZIP domain-containing protein</fullName>
    </recommendedName>
</protein>
<reference evidence="4 5" key="1">
    <citation type="journal article" date="2019" name="Nat. Ecol. Evol.">
        <title>Megaphylogeny resolves global patterns of mushroom evolution.</title>
        <authorList>
            <person name="Varga T."/>
            <person name="Krizsan K."/>
            <person name="Foldi C."/>
            <person name="Dima B."/>
            <person name="Sanchez-Garcia M."/>
            <person name="Sanchez-Ramirez S."/>
            <person name="Szollosi G.J."/>
            <person name="Szarkandi J.G."/>
            <person name="Papp V."/>
            <person name="Albert L."/>
            <person name="Andreopoulos W."/>
            <person name="Angelini C."/>
            <person name="Antonin V."/>
            <person name="Barry K.W."/>
            <person name="Bougher N.L."/>
            <person name="Buchanan P."/>
            <person name="Buyck B."/>
            <person name="Bense V."/>
            <person name="Catcheside P."/>
            <person name="Chovatia M."/>
            <person name="Cooper J."/>
            <person name="Damon W."/>
            <person name="Desjardin D."/>
            <person name="Finy P."/>
            <person name="Geml J."/>
            <person name="Haridas S."/>
            <person name="Hughes K."/>
            <person name="Justo A."/>
            <person name="Karasinski D."/>
            <person name="Kautmanova I."/>
            <person name="Kiss B."/>
            <person name="Kocsube S."/>
            <person name="Kotiranta H."/>
            <person name="LaButti K.M."/>
            <person name="Lechner B.E."/>
            <person name="Liimatainen K."/>
            <person name="Lipzen A."/>
            <person name="Lukacs Z."/>
            <person name="Mihaltcheva S."/>
            <person name="Morgado L.N."/>
            <person name="Niskanen T."/>
            <person name="Noordeloos M.E."/>
            <person name="Ohm R.A."/>
            <person name="Ortiz-Santana B."/>
            <person name="Ovrebo C."/>
            <person name="Racz N."/>
            <person name="Riley R."/>
            <person name="Savchenko A."/>
            <person name="Shiryaev A."/>
            <person name="Soop K."/>
            <person name="Spirin V."/>
            <person name="Szebenyi C."/>
            <person name="Tomsovsky M."/>
            <person name="Tulloss R.E."/>
            <person name="Uehling J."/>
            <person name="Grigoriev I.V."/>
            <person name="Vagvolgyi C."/>
            <person name="Papp T."/>
            <person name="Martin F.M."/>
            <person name="Miettinen O."/>
            <person name="Hibbett D.S."/>
            <person name="Nagy L.G."/>
        </authorList>
    </citation>
    <scope>NUCLEOTIDE SEQUENCE [LARGE SCALE GENOMIC DNA]</scope>
    <source>
        <strain evidence="4 5">CBS 166.37</strain>
    </source>
</reference>
<dbReference type="GO" id="GO:0003700">
    <property type="term" value="F:DNA-binding transcription factor activity"/>
    <property type="evidence" value="ECO:0007669"/>
    <property type="project" value="InterPro"/>
</dbReference>
<dbReference type="PROSITE" id="PS00036">
    <property type="entry name" value="BZIP_BASIC"/>
    <property type="match status" value="1"/>
</dbReference>
<name>A0A5C3LIG1_9AGAR</name>
<feature type="region of interest" description="Disordered" evidence="2">
    <location>
        <begin position="1"/>
        <end position="28"/>
    </location>
</feature>